<feature type="compositionally biased region" description="Low complexity" evidence="1">
    <location>
        <begin position="672"/>
        <end position="683"/>
    </location>
</feature>
<feature type="region of interest" description="Disordered" evidence="1">
    <location>
        <begin position="855"/>
        <end position="882"/>
    </location>
</feature>
<evidence type="ECO:0000313" key="3">
    <source>
        <dbReference type="Proteomes" id="UP000256970"/>
    </source>
</evidence>
<dbReference type="PANTHER" id="PTHR24216:SF65">
    <property type="entry name" value="PAXILLIN-LIKE PROTEIN 1"/>
    <property type="match status" value="1"/>
</dbReference>
<dbReference type="Proteomes" id="UP000256970">
    <property type="component" value="Unassembled WGS sequence"/>
</dbReference>
<sequence>MDAGLLAAKLDSDSELLVDEEGEHLLHTCSGLAADAVHAHSSSWDTSSSASAAAAAASSAARLTKEEVFSLSSRPGAVRKILLDFDGHSTSNSKWNTPSQPVIESPPWDTDGNPGSFSDMELGQLKAIWSIVAEDFAPFDVDVTTKDPGDAALLGIGVRVIIGGDSPGGTGMGGVAWVGSFGTNNPAFVYPYRFFSSVKGTGEAASHEAGHTLGLLHDDNMPGGNNWAPIMASSRYFNLTMWSKGEYYGATNKQDDYAVMGQFLNLLPQQYGSSIATATPLPTKRSIAPVLYQASGIISNQGQVDFFSLSGTGGNSLDIVAAGAGTITTRDGEVFNIGDLDILLTLYGPTGAVLQSANPPGMGARLQVTLPITGTHYISITGAEAGDPAGWGYSNYGSRGRYSLTVTDSTTPPLPVPSPSPVASPSPMPSPALPLPSASPSPSVSPPSPSPSPERSPSPSPVPVGPASLALLASFPADFTPKTANLAADGPSSSCSIEPTPVLGEDSTSVLSPGPAQCSAGSSGTYTLTYSASALPLARWECFNVTSGVVQEPLVPPLVQPPGSGSSVAYVALIANDVFTCVGVFAPPPPPSPSPEPAPPAALALLALLPVNYTGPAPNLTAISFDGTQQCSKAPAPALPAVPDNNSSSNVTTRAMRGLLTMPLQELPPSPGVSDSPSPLPVVENTSPSPAVVETASPSPAAGGDAASPSPSPDSLMSPSPSLSPSPEPSLSPSPGPTDNNSSSTSITSPGAGLCNDAANGTLPSGLWILSEASPAGLVLMRWDCYNLSSGTPEPFTPQPAKRRRSSSSSSSSAAVLASVPSDAGTGTALLQLQPYTTVTCVAVYGAAAVASVSPSPSPPVASPSPSSFPSPSPSPSPIPTVLRPARMTLTLSSSTQYTHGNASAVAWFTIEARDMYTNQPVPQVAVTAILRLSRDDAVSDPRGRFPYNVSVVTARNGRQIIRTAAVALGRSRRGRGVQVIFQIVKVQHVVYLMGSKPMLKAATPLL</sequence>
<feature type="compositionally biased region" description="Low complexity" evidence="1">
    <location>
        <begin position="740"/>
        <end position="749"/>
    </location>
</feature>
<evidence type="ECO:0000256" key="1">
    <source>
        <dbReference type="SAM" id="MobiDB-lite"/>
    </source>
</evidence>
<feature type="compositionally biased region" description="Pro residues" evidence="1">
    <location>
        <begin position="856"/>
        <end position="879"/>
    </location>
</feature>
<dbReference type="Gene3D" id="2.60.120.380">
    <property type="match status" value="1"/>
</dbReference>
<feature type="region of interest" description="Disordered" evidence="1">
    <location>
        <begin position="663"/>
        <end position="753"/>
    </location>
</feature>
<feature type="region of interest" description="Disordered" evidence="1">
    <location>
        <begin position="404"/>
        <end position="465"/>
    </location>
</feature>
<organism evidence="2 3">
    <name type="scientific">Tetradesmus obliquus</name>
    <name type="common">Green alga</name>
    <name type="synonym">Acutodesmus obliquus</name>
    <dbReference type="NCBI Taxonomy" id="3088"/>
    <lineage>
        <taxon>Eukaryota</taxon>
        <taxon>Viridiplantae</taxon>
        <taxon>Chlorophyta</taxon>
        <taxon>core chlorophytes</taxon>
        <taxon>Chlorophyceae</taxon>
        <taxon>CS clade</taxon>
        <taxon>Sphaeropleales</taxon>
        <taxon>Scenedesmaceae</taxon>
        <taxon>Tetradesmus</taxon>
    </lineage>
</organism>
<gene>
    <name evidence="2" type="ORF">BQ4739_LOCUS17596</name>
</gene>
<dbReference type="EMBL" id="FNXT01001278">
    <property type="protein sequence ID" value="SZX77233.1"/>
    <property type="molecule type" value="Genomic_DNA"/>
</dbReference>
<dbReference type="PANTHER" id="PTHR24216">
    <property type="entry name" value="PAXILLIN-RELATED"/>
    <property type="match status" value="1"/>
</dbReference>
<accession>A0A383WJ01</accession>
<dbReference type="InterPro" id="IPR024079">
    <property type="entry name" value="MetalloPept_cat_dom_sf"/>
</dbReference>
<reference evidence="2 3" key="1">
    <citation type="submission" date="2016-10" db="EMBL/GenBank/DDBJ databases">
        <authorList>
            <person name="Cai Z."/>
        </authorList>
    </citation>
    <scope>NUCLEOTIDE SEQUENCE [LARGE SCALE GENOMIC DNA]</scope>
</reference>
<evidence type="ECO:0008006" key="4">
    <source>
        <dbReference type="Google" id="ProtNLM"/>
    </source>
</evidence>
<feature type="compositionally biased region" description="Low complexity" evidence="1">
    <location>
        <begin position="696"/>
        <end position="721"/>
    </location>
</feature>
<evidence type="ECO:0000313" key="2">
    <source>
        <dbReference type="EMBL" id="SZX77233.1"/>
    </source>
</evidence>
<keyword evidence="3" id="KW-1185">Reference proteome</keyword>
<feature type="compositionally biased region" description="Pro residues" evidence="1">
    <location>
        <begin position="722"/>
        <end position="736"/>
    </location>
</feature>
<dbReference type="SUPFAM" id="SSF55486">
    <property type="entry name" value="Metalloproteases ('zincins'), catalytic domain"/>
    <property type="match status" value="1"/>
</dbReference>
<dbReference type="Gene3D" id="3.40.390.10">
    <property type="entry name" value="Collagenase (Catalytic Domain)"/>
    <property type="match status" value="1"/>
</dbReference>
<dbReference type="AlphaFoldDB" id="A0A383WJ01"/>
<feature type="compositionally biased region" description="Pro residues" evidence="1">
    <location>
        <begin position="412"/>
        <end position="464"/>
    </location>
</feature>
<feature type="region of interest" description="Disordered" evidence="1">
    <location>
        <begin position="486"/>
        <end position="509"/>
    </location>
</feature>
<feature type="region of interest" description="Disordered" evidence="1">
    <location>
        <begin position="790"/>
        <end position="814"/>
    </location>
</feature>
<protein>
    <recommendedName>
        <fullName evidence="4">Peptidase C-terminal archaeal/bacterial domain-containing protein</fullName>
    </recommendedName>
</protein>
<proteinExistence type="predicted"/>
<dbReference type="GO" id="GO:0008237">
    <property type="term" value="F:metallopeptidase activity"/>
    <property type="evidence" value="ECO:0007669"/>
    <property type="project" value="InterPro"/>
</dbReference>
<name>A0A383WJ01_TETOB</name>